<evidence type="ECO:0008006" key="7">
    <source>
        <dbReference type="Google" id="ProtNLM"/>
    </source>
</evidence>
<evidence type="ECO:0000256" key="4">
    <source>
        <dbReference type="ARBA" id="ARBA00022833"/>
    </source>
</evidence>
<keyword evidence="4" id="KW-0862">Zinc</keyword>
<dbReference type="STRING" id="391595.RLO149_c020390"/>
<dbReference type="eggNOG" id="COG3246">
    <property type="taxonomic scope" value="Bacteria"/>
</dbReference>
<dbReference type="Pfam" id="PF05853">
    <property type="entry name" value="BKACE"/>
    <property type="match status" value="1"/>
</dbReference>
<evidence type="ECO:0000313" key="5">
    <source>
        <dbReference type="EMBL" id="AEI94020.1"/>
    </source>
</evidence>
<evidence type="ECO:0000256" key="2">
    <source>
        <dbReference type="ARBA" id="ARBA00022679"/>
    </source>
</evidence>
<dbReference type="OrthoDB" id="9805277at2"/>
<evidence type="ECO:0000256" key="1">
    <source>
        <dbReference type="ARBA" id="ARBA00001947"/>
    </source>
</evidence>
<dbReference type="AlphaFoldDB" id="F7ZL09"/>
<keyword evidence="3" id="KW-0479">Metal-binding</keyword>
<dbReference type="PANTHER" id="PTHR37418:SF2">
    <property type="entry name" value="3-KETO-5-AMINOHEXANOATE CLEAVAGE ENZYME"/>
    <property type="match status" value="1"/>
</dbReference>
<evidence type="ECO:0000313" key="6">
    <source>
        <dbReference type="Proteomes" id="UP000001353"/>
    </source>
</evidence>
<keyword evidence="2" id="KW-0808">Transferase</keyword>
<dbReference type="InterPro" id="IPR008567">
    <property type="entry name" value="BKACE"/>
</dbReference>
<dbReference type="RefSeq" id="WP_013961947.1">
    <property type="nucleotide sequence ID" value="NC_015730.1"/>
</dbReference>
<dbReference type="InterPro" id="IPR013785">
    <property type="entry name" value="Aldolase_TIM"/>
</dbReference>
<dbReference type="HOGENOM" id="CLU_065536_2_0_5"/>
<dbReference type="GO" id="GO:0046872">
    <property type="term" value="F:metal ion binding"/>
    <property type="evidence" value="ECO:0007669"/>
    <property type="project" value="UniProtKB-KW"/>
</dbReference>
<name>F7ZL09_ROSLO</name>
<reference evidence="5 6" key="1">
    <citation type="journal article" date="2011" name="BMC Genomics">
        <title>Comparative genome analysis and genome-guided physiological analysis of Roseobacter litoralis.</title>
        <authorList>
            <person name="Kalhoefer D."/>
            <person name="Thole S."/>
            <person name="Voget S."/>
            <person name="Lehmann R."/>
            <person name="Liesegang H."/>
            <person name="Wollher A."/>
            <person name="Daniel R."/>
            <person name="Simon M."/>
            <person name="Brinkhoff T."/>
        </authorList>
    </citation>
    <scope>NUCLEOTIDE SEQUENCE [LARGE SCALE GENOMIC DNA]</scope>
    <source>
        <strain evidence="6">ATCC 49566 / DSM 6996 / JCM 21268 / NBRC 15278 / OCh 149</strain>
    </source>
</reference>
<accession>F7ZL09</accession>
<comment type="cofactor">
    <cofactor evidence="1">
        <name>Zn(2+)</name>
        <dbReference type="ChEBI" id="CHEBI:29105"/>
    </cofactor>
</comment>
<dbReference type="Gene3D" id="3.20.20.70">
    <property type="entry name" value="Aldolase class I"/>
    <property type="match status" value="1"/>
</dbReference>
<sequence length="304" mass="32340">MPLAMNKDVFITCAVTGSGATQDRSAKVPRSPQSIAESAIDAAKAGAAIVHCHVRDPETGAPSRDLAYYREVTDRIRDAEVDVILNLTAGMGGDMVFGGTESPLPLSDAGTDMIGATERVAHVAACLPEICTLDCGTMNFAESDYVMTNTPGMLTAMGRMMTEMGVKPEIEAFDTGHLWYAKQLVADGVLDSPALVQLCMGVPWGAPDDLNTFMAMANNVPPDWTFSAFGLGRNQMAYVAAAVLAGGNVRVGLEDNLWLEKGVLAENWQLVERAHSIIENMGARVIGPADVRAQLGLEKRAPRG</sequence>
<dbReference type="KEGG" id="rli:RLO149_c020390"/>
<organism evidence="5 6">
    <name type="scientific">Roseobacter litoralis (strain ATCC 49566 / DSM 6996 / JCM 21268 / NBRC 15278 / OCh 149)</name>
    <dbReference type="NCBI Taxonomy" id="391595"/>
    <lineage>
        <taxon>Bacteria</taxon>
        <taxon>Pseudomonadati</taxon>
        <taxon>Pseudomonadota</taxon>
        <taxon>Alphaproteobacteria</taxon>
        <taxon>Rhodobacterales</taxon>
        <taxon>Roseobacteraceae</taxon>
        <taxon>Roseobacter</taxon>
    </lineage>
</organism>
<protein>
    <recommendedName>
        <fullName evidence="7">3-keto-5-aminohexanoate cleavage enzyme</fullName>
    </recommendedName>
</protein>
<dbReference type="EMBL" id="CP002623">
    <property type="protein sequence ID" value="AEI94020.1"/>
    <property type="molecule type" value="Genomic_DNA"/>
</dbReference>
<dbReference type="GO" id="GO:0043720">
    <property type="term" value="F:3-keto-5-aminohexanoate cleavage activity"/>
    <property type="evidence" value="ECO:0007669"/>
    <property type="project" value="InterPro"/>
</dbReference>
<evidence type="ECO:0000256" key="3">
    <source>
        <dbReference type="ARBA" id="ARBA00022723"/>
    </source>
</evidence>
<gene>
    <name evidence="5" type="ordered locus">RLO149_c020390</name>
</gene>
<keyword evidence="6" id="KW-1185">Reference proteome</keyword>
<proteinExistence type="predicted"/>
<dbReference type="PANTHER" id="PTHR37418">
    <property type="entry name" value="3-KETO-5-AMINOHEXANOATE CLEAVAGE ENZYME-RELATED"/>
    <property type="match status" value="1"/>
</dbReference>
<dbReference type="Proteomes" id="UP000001353">
    <property type="component" value="Chromosome"/>
</dbReference>